<keyword evidence="1 6" id="KW-0004">4Fe-4S</keyword>
<feature type="binding site" evidence="6 7">
    <location>
        <position position="49"/>
    </location>
    <ligand>
        <name>[4Fe-4S] cluster</name>
        <dbReference type="ChEBI" id="CHEBI:49883"/>
        <note>4Fe-4S-S-AdoMet</note>
    </ligand>
</feature>
<sequence length="336" mass="37477">MENLFAKDFLTLGRQADDIRHKMWGKKTFFVRNLHLNYTNICVSKCRFCAFAKDTGDTGAYLYEIDHMVRYVEEKAPDAREIHMVGGLHPDKPFKFYTEAVHALKTAYPDKTIKAFSAVEIDYFSKISGLSVLEVLKALKTAGLEMMPGGGAEIFAPEVRSVICPEKIPAERWLEIHREAHGLGIVTNATMLYGHIENDEHKMRHLETLRALQEETGGIQAFIALSFHPENTFLKDVPPSTGVEDLKTIAVSRIVLDNVPHIKAYWVMLGEKTAQVALRFGADDLDGTVVKENITHAAGAKSSEGLTVAEMADFARSAGLIAVERDAFYNEIKVYG</sequence>
<dbReference type="Gene3D" id="3.20.20.70">
    <property type="entry name" value="Aldolase class I"/>
    <property type="match status" value="1"/>
</dbReference>
<dbReference type="SFLD" id="SFLDS00029">
    <property type="entry name" value="Radical_SAM"/>
    <property type="match status" value="1"/>
</dbReference>
<dbReference type="InterPro" id="IPR007197">
    <property type="entry name" value="rSAM"/>
</dbReference>
<evidence type="ECO:0000256" key="7">
    <source>
        <dbReference type="PIRSR" id="PIRSR004762-1"/>
    </source>
</evidence>
<protein>
    <recommendedName>
        <fullName evidence="6">Aminodeoxyfutalosine synthase</fullName>
        <shortName evidence="6">AFL synthase</shortName>
        <shortName evidence="6">Aminofutalosine synthase</shortName>
        <ecNumber evidence="6">2.5.1.120</ecNumber>
    </recommendedName>
    <alternativeName>
        <fullName evidence="6">Menaquinone biosynthetic enzyme MqnE</fullName>
    </alternativeName>
</protein>
<dbReference type="PROSITE" id="PS51918">
    <property type="entry name" value="RADICAL_SAM"/>
    <property type="match status" value="1"/>
</dbReference>
<dbReference type="NCBIfam" id="TIGR03700">
    <property type="entry name" value="mena_SCO4494"/>
    <property type="match status" value="1"/>
</dbReference>
<reference evidence="10 11" key="1">
    <citation type="submission" date="2019-03" db="EMBL/GenBank/DDBJ databases">
        <title>Genomic Encyclopedia of Type Strains, Phase IV (KMG-IV): sequencing the most valuable type-strain genomes for metagenomic binning, comparative biology and taxonomic classification.</title>
        <authorList>
            <person name="Goeker M."/>
        </authorList>
    </citation>
    <scope>NUCLEOTIDE SEQUENCE [LARGE SCALE GENOMIC DNA]</scope>
    <source>
        <strain evidence="10 11">DSM 24984</strain>
    </source>
</reference>
<dbReference type="GO" id="GO:0009234">
    <property type="term" value="P:menaquinone biosynthetic process"/>
    <property type="evidence" value="ECO:0007669"/>
    <property type="project" value="UniProtKB-UniRule"/>
</dbReference>
<evidence type="ECO:0000256" key="4">
    <source>
        <dbReference type="ARBA" id="ARBA00023004"/>
    </source>
</evidence>
<comment type="cofactor">
    <cofactor evidence="6 7">
        <name>[4Fe-4S] cluster</name>
        <dbReference type="ChEBI" id="CHEBI:49883"/>
    </cofactor>
    <text evidence="6 7">Binds 1 [4Fe-4S] cluster. The cluster is coordinated with 3 cysteines and an exchangeable S-adenosyl-L-methionine.</text>
</comment>
<dbReference type="GO" id="GO:0044689">
    <property type="term" value="F:7,8-didemethyl-8-hydroxy-5-deazariboflavin synthase activity"/>
    <property type="evidence" value="ECO:0007669"/>
    <property type="project" value="TreeGrafter"/>
</dbReference>
<feature type="binding site" evidence="8">
    <location>
        <position position="153"/>
    </location>
    <ligand>
        <name>S-adenosyl-L-methionine</name>
        <dbReference type="ChEBI" id="CHEBI:59789"/>
    </ligand>
</feature>
<dbReference type="PANTHER" id="PTHR43076:SF7">
    <property type="entry name" value="AMINODEOXYFUTALOSINE SYNTHASE"/>
    <property type="match status" value="1"/>
</dbReference>
<evidence type="ECO:0000256" key="8">
    <source>
        <dbReference type="PIRSR" id="PIRSR004762-2"/>
    </source>
</evidence>
<dbReference type="Pfam" id="PF19288">
    <property type="entry name" value="CofH_C"/>
    <property type="match status" value="1"/>
</dbReference>
<keyword evidence="6" id="KW-0808">Transferase</keyword>
<dbReference type="Pfam" id="PF04055">
    <property type="entry name" value="Radical_SAM"/>
    <property type="match status" value="1"/>
</dbReference>
<accession>A0A4R1K2R3</accession>
<dbReference type="GO" id="GO:0102573">
    <property type="term" value="F:aminodeoxyfutalosine synthase activity"/>
    <property type="evidence" value="ECO:0007669"/>
    <property type="project" value="UniProtKB-EC"/>
</dbReference>
<keyword evidence="5 6" id="KW-0411">Iron-sulfur</keyword>
<dbReference type="HAMAP" id="MF_00993">
    <property type="entry name" value="MqnE"/>
    <property type="match status" value="1"/>
</dbReference>
<keyword evidence="4 6" id="KW-0408">Iron</keyword>
<dbReference type="InterPro" id="IPR022432">
    <property type="entry name" value="MqnE"/>
</dbReference>
<dbReference type="InterPro" id="IPR013785">
    <property type="entry name" value="Aldolase_TIM"/>
</dbReference>
<dbReference type="SFLD" id="SFLDF00343">
    <property type="entry name" value="aminofutalosine_synthase_(mqnE"/>
    <property type="match status" value="1"/>
</dbReference>
<dbReference type="InterPro" id="IPR034405">
    <property type="entry name" value="F420"/>
</dbReference>
<dbReference type="SUPFAM" id="SSF102114">
    <property type="entry name" value="Radical SAM enzymes"/>
    <property type="match status" value="1"/>
</dbReference>
<dbReference type="InterPro" id="IPR058240">
    <property type="entry name" value="rSAM_sf"/>
</dbReference>
<evidence type="ECO:0000313" key="10">
    <source>
        <dbReference type="EMBL" id="TCK58334.1"/>
    </source>
</evidence>
<dbReference type="SFLD" id="SFLDG01064">
    <property type="entry name" value="F420__menaquinone_cofactor_bio"/>
    <property type="match status" value="1"/>
</dbReference>
<keyword evidence="6" id="KW-0474">Menaquinone biosynthesis</keyword>
<dbReference type="SMART" id="SM00729">
    <property type="entry name" value="Elp3"/>
    <property type="match status" value="1"/>
</dbReference>
<feature type="binding site" evidence="6 7">
    <location>
        <position position="46"/>
    </location>
    <ligand>
        <name>[4Fe-4S] cluster</name>
        <dbReference type="ChEBI" id="CHEBI:49883"/>
        <note>4Fe-4S-S-AdoMet</note>
    </ligand>
</feature>
<evidence type="ECO:0000256" key="2">
    <source>
        <dbReference type="ARBA" id="ARBA00022691"/>
    </source>
</evidence>
<dbReference type="UniPathway" id="UPA00079"/>
<feature type="domain" description="Radical SAM core" evidence="9">
    <location>
        <begin position="28"/>
        <end position="257"/>
    </location>
</feature>
<comment type="caution">
    <text evidence="10">The sequence shown here is derived from an EMBL/GenBank/DDBJ whole genome shotgun (WGS) entry which is preliminary data.</text>
</comment>
<dbReference type="Proteomes" id="UP000294614">
    <property type="component" value="Unassembled WGS sequence"/>
</dbReference>
<dbReference type="InterPro" id="IPR020050">
    <property type="entry name" value="FO_synthase_su2"/>
</dbReference>
<dbReference type="EC" id="2.5.1.120" evidence="6"/>
<dbReference type="RefSeq" id="WP_132874509.1">
    <property type="nucleotide sequence ID" value="NZ_JAJUHT010000015.1"/>
</dbReference>
<name>A0A4R1K2R3_9BACT</name>
<keyword evidence="11" id="KW-1185">Reference proteome</keyword>
<evidence type="ECO:0000313" key="11">
    <source>
        <dbReference type="Proteomes" id="UP000294614"/>
    </source>
</evidence>
<proteinExistence type="inferred from homology"/>
<dbReference type="AlphaFoldDB" id="A0A4R1K2R3"/>
<evidence type="ECO:0000259" key="9">
    <source>
        <dbReference type="PROSITE" id="PS51918"/>
    </source>
</evidence>
<comment type="similarity">
    <text evidence="6">Belongs to the radical SAM superfamily. MqnE family.</text>
</comment>
<dbReference type="EMBL" id="SMGG01000007">
    <property type="protein sequence ID" value="TCK58334.1"/>
    <property type="molecule type" value="Genomic_DNA"/>
</dbReference>
<feature type="binding site" evidence="6 7">
    <location>
        <position position="42"/>
    </location>
    <ligand>
        <name>[4Fe-4S] cluster</name>
        <dbReference type="ChEBI" id="CHEBI:49883"/>
        <note>4Fe-4S-S-AdoMet</note>
    </ligand>
</feature>
<comment type="catalytic activity">
    <reaction evidence="6">
        <text>3-[(1-carboxyvinyl)-oxy]benzoate + S-adenosyl-L-methionine + H2O = 6-amino-6-deoxyfutalosine + hydrogencarbonate + L-methionine + H(+)</text>
        <dbReference type="Rhea" id="RHEA:33075"/>
        <dbReference type="ChEBI" id="CHEBI:15377"/>
        <dbReference type="ChEBI" id="CHEBI:15378"/>
        <dbReference type="ChEBI" id="CHEBI:17544"/>
        <dbReference type="ChEBI" id="CHEBI:57844"/>
        <dbReference type="ChEBI" id="CHEBI:59789"/>
        <dbReference type="ChEBI" id="CHEBI:64286"/>
        <dbReference type="ChEBI" id="CHEBI:76981"/>
        <dbReference type="EC" id="2.5.1.120"/>
    </reaction>
</comment>
<dbReference type="NCBIfam" id="TIGR00423">
    <property type="entry name" value="CofH family radical SAM protein"/>
    <property type="match status" value="1"/>
</dbReference>
<dbReference type="CDD" id="cd01335">
    <property type="entry name" value="Radical_SAM"/>
    <property type="match status" value="1"/>
</dbReference>
<dbReference type="GO" id="GO:0051539">
    <property type="term" value="F:4 iron, 4 sulfur cluster binding"/>
    <property type="evidence" value="ECO:0007669"/>
    <property type="project" value="UniProtKB-KW"/>
</dbReference>
<feature type="binding site" evidence="8">
    <location>
        <position position="48"/>
    </location>
    <ligand>
        <name>S-adenosyl-L-methionine</name>
        <dbReference type="ChEBI" id="CHEBI:59789"/>
    </ligand>
</feature>
<dbReference type="InterPro" id="IPR006638">
    <property type="entry name" value="Elp3/MiaA/NifB-like_rSAM"/>
</dbReference>
<dbReference type="PIRSF" id="PIRSF004762">
    <property type="entry name" value="CHP00423"/>
    <property type="match status" value="1"/>
</dbReference>
<keyword evidence="2 6" id="KW-0949">S-adenosyl-L-methionine</keyword>
<evidence type="ECO:0000256" key="5">
    <source>
        <dbReference type="ARBA" id="ARBA00023014"/>
    </source>
</evidence>
<dbReference type="SFLD" id="SFLDG01389">
    <property type="entry name" value="menaquinone_synthsis_involved"/>
    <property type="match status" value="1"/>
</dbReference>
<gene>
    <name evidence="6" type="primary">mqnE</name>
    <name evidence="10" type="ORF">C8D98_2532</name>
</gene>
<dbReference type="OrthoDB" id="9802027at2"/>
<dbReference type="GO" id="GO:0005506">
    <property type="term" value="F:iron ion binding"/>
    <property type="evidence" value="ECO:0007669"/>
    <property type="project" value="UniProtKB-UniRule"/>
</dbReference>
<organism evidence="10 11">
    <name type="scientific">Seleniivibrio woodruffii</name>
    <dbReference type="NCBI Taxonomy" id="1078050"/>
    <lineage>
        <taxon>Bacteria</taxon>
        <taxon>Pseudomonadati</taxon>
        <taxon>Deferribacterota</taxon>
        <taxon>Deferribacteres</taxon>
        <taxon>Deferribacterales</taxon>
        <taxon>Geovibrionaceae</taxon>
        <taxon>Seleniivibrio</taxon>
    </lineage>
</organism>
<dbReference type="InterPro" id="IPR045567">
    <property type="entry name" value="CofH/MnqC-like_C"/>
</dbReference>
<comment type="function">
    <text evidence="6">Radical SAM enzyme that catalyzes the addition of the adenosyl radical to the double bond of 3-[(1-carboxyvinyl)oxy]benzoate, leading to aminodeoxyfutalosine (AFL), a key intermediate in the formation of menaquinone (MK, vitamin K2) from chorismate.</text>
</comment>
<keyword evidence="3 6" id="KW-0479">Metal-binding</keyword>
<evidence type="ECO:0000256" key="1">
    <source>
        <dbReference type="ARBA" id="ARBA00022485"/>
    </source>
</evidence>
<comment type="pathway">
    <text evidence="6">Quinol/quinone metabolism; menaquinone biosynthesis.</text>
</comment>
<evidence type="ECO:0000256" key="6">
    <source>
        <dbReference type="HAMAP-Rule" id="MF_00993"/>
    </source>
</evidence>
<evidence type="ECO:0000256" key="3">
    <source>
        <dbReference type="ARBA" id="ARBA00022723"/>
    </source>
</evidence>
<feature type="binding site" evidence="8">
    <location>
        <position position="117"/>
    </location>
    <ligand>
        <name>(3R)-3-methyl-D-ornithine</name>
        <dbReference type="ChEBI" id="CHEBI:64642"/>
    </ligand>
</feature>
<dbReference type="PANTHER" id="PTHR43076">
    <property type="entry name" value="FO SYNTHASE (COFH)"/>
    <property type="match status" value="1"/>
</dbReference>